<protein>
    <submittedName>
        <fullName evidence="4">Isochorismatase</fullName>
    </submittedName>
</protein>
<feature type="region of interest" description="Disordered" evidence="3">
    <location>
        <begin position="159"/>
        <end position="180"/>
    </location>
</feature>
<dbReference type="PANTHER" id="PTHR11080">
    <property type="entry name" value="PYRAZINAMIDASE/NICOTINAMIDASE"/>
    <property type="match status" value="1"/>
</dbReference>
<dbReference type="Proteomes" id="UP000718564">
    <property type="component" value="Unassembled WGS sequence"/>
</dbReference>
<proteinExistence type="inferred from homology"/>
<dbReference type="InterPro" id="IPR052347">
    <property type="entry name" value="Isochorismatase_Nicotinamidase"/>
</dbReference>
<evidence type="ECO:0000256" key="3">
    <source>
        <dbReference type="SAM" id="MobiDB-lite"/>
    </source>
</evidence>
<evidence type="ECO:0000313" key="5">
    <source>
        <dbReference type="Proteomes" id="UP000718564"/>
    </source>
</evidence>
<dbReference type="Gene3D" id="3.40.50.850">
    <property type="entry name" value="Isochorismatase-like"/>
    <property type="match status" value="1"/>
</dbReference>
<keyword evidence="2" id="KW-0378">Hydrolase</keyword>
<dbReference type="RefSeq" id="WP_169154426.1">
    <property type="nucleotide sequence ID" value="NZ_CAWPJE010000402.1"/>
</dbReference>
<dbReference type="SUPFAM" id="SSF52499">
    <property type="entry name" value="Isochorismatase-like hydrolases"/>
    <property type="match status" value="1"/>
</dbReference>
<evidence type="ECO:0000256" key="2">
    <source>
        <dbReference type="ARBA" id="ARBA00022801"/>
    </source>
</evidence>
<dbReference type="PANTHER" id="PTHR11080:SF2">
    <property type="entry name" value="LD05707P"/>
    <property type="match status" value="1"/>
</dbReference>
<sequence>MNTPTKTQLPIPPHFNPEEVGYVWRVPYQQRAKEAREWAKKYNIKPSSEDKTRICLLLIDVQNTFCIPEFELFVGGKSGTGAVDDNIRLCEFIYGNLGVITKMIPTMDTHTAMQIFHPIFWINTAGEHPTPSATSITPADIEKGVWKVNPRVARQVLQRGEPQRQVPLSGNPPAGLAPQRTGSPSLGYNYEFLEKHAYHYVKQLTQDGKYPLTVWPYHSMLGGIGHALVSAVEEAVFFHCIARQSQTQFEIKGNHPLTENYSVLRPEVLESFDQRQIVQKNTRLIQELLEFDAVIIAGQAKSHCVAWTVDDLLTEIQQIDSRLAKKVYLLEDCTSPVVVPGVVDYAEAADAAFERFAAAGMHLVQSTESILSWFKE</sequence>
<dbReference type="EMBL" id="QMEB01000033">
    <property type="protein sequence ID" value="NMG19147.1"/>
    <property type="molecule type" value="Genomic_DNA"/>
</dbReference>
<gene>
    <name evidence="4" type="ORF">DP116_06675</name>
</gene>
<evidence type="ECO:0000256" key="1">
    <source>
        <dbReference type="ARBA" id="ARBA00006336"/>
    </source>
</evidence>
<evidence type="ECO:0000313" key="4">
    <source>
        <dbReference type="EMBL" id="NMG19147.1"/>
    </source>
</evidence>
<dbReference type="InterPro" id="IPR036380">
    <property type="entry name" value="Isochorismatase-like_sf"/>
</dbReference>
<comment type="caution">
    <text evidence="4">The sequence shown here is derived from an EMBL/GenBank/DDBJ whole genome shotgun (WGS) entry which is preliminary data.</text>
</comment>
<keyword evidence="5" id="KW-1185">Reference proteome</keyword>
<name>A0ABX1P5L7_9CYAN</name>
<comment type="similarity">
    <text evidence="1">Belongs to the isochorismatase family.</text>
</comment>
<accession>A0ABX1P5L7</accession>
<organism evidence="4 5">
    <name type="scientific">Brasilonema bromeliae SPC951</name>
    <dbReference type="NCBI Taxonomy" id="385972"/>
    <lineage>
        <taxon>Bacteria</taxon>
        <taxon>Bacillati</taxon>
        <taxon>Cyanobacteriota</taxon>
        <taxon>Cyanophyceae</taxon>
        <taxon>Nostocales</taxon>
        <taxon>Scytonemataceae</taxon>
        <taxon>Brasilonema</taxon>
        <taxon>Bromeliae group (in: Brasilonema)</taxon>
    </lineage>
</organism>
<reference evidence="4 5" key="1">
    <citation type="submission" date="2018-06" db="EMBL/GenBank/DDBJ databases">
        <title>Comparative genomics of Brasilonema spp. strains.</title>
        <authorList>
            <person name="Alvarenga D.O."/>
            <person name="Fiore M.F."/>
            <person name="Varani A.M."/>
        </authorList>
    </citation>
    <scope>NUCLEOTIDE SEQUENCE [LARGE SCALE GENOMIC DNA]</scope>
    <source>
        <strain evidence="4 5">SPC951</strain>
    </source>
</reference>